<evidence type="ECO:0000313" key="2">
    <source>
        <dbReference type="Proteomes" id="UP000887565"/>
    </source>
</evidence>
<evidence type="ECO:0000256" key="1">
    <source>
        <dbReference type="SAM" id="MobiDB-lite"/>
    </source>
</evidence>
<proteinExistence type="predicted"/>
<name>A0A915L8N3_ROMCU</name>
<dbReference type="Proteomes" id="UP000887565">
    <property type="component" value="Unplaced"/>
</dbReference>
<evidence type="ECO:0000313" key="3">
    <source>
        <dbReference type="WBParaSite" id="nRc.2.0.1.t46106-RA"/>
    </source>
</evidence>
<dbReference type="AlphaFoldDB" id="A0A915L8N3"/>
<dbReference type="WBParaSite" id="nRc.2.0.1.t46106-RA">
    <property type="protein sequence ID" value="nRc.2.0.1.t46106-RA"/>
    <property type="gene ID" value="nRc.2.0.1.g46106"/>
</dbReference>
<reference evidence="3" key="1">
    <citation type="submission" date="2022-11" db="UniProtKB">
        <authorList>
            <consortium name="WormBaseParasite"/>
        </authorList>
    </citation>
    <scope>IDENTIFICATION</scope>
</reference>
<sequence>MDIFLVKNDRKNGVNLYSSERPTIVIPQRCEWSSEGEDGNSPEGKRGKTKFLSTKNTDLA</sequence>
<feature type="compositionally biased region" description="Polar residues" evidence="1">
    <location>
        <begin position="51"/>
        <end position="60"/>
    </location>
</feature>
<keyword evidence="2" id="KW-1185">Reference proteome</keyword>
<organism evidence="2 3">
    <name type="scientific">Romanomermis culicivorax</name>
    <name type="common">Nematode worm</name>
    <dbReference type="NCBI Taxonomy" id="13658"/>
    <lineage>
        <taxon>Eukaryota</taxon>
        <taxon>Metazoa</taxon>
        <taxon>Ecdysozoa</taxon>
        <taxon>Nematoda</taxon>
        <taxon>Enoplea</taxon>
        <taxon>Dorylaimia</taxon>
        <taxon>Mermithida</taxon>
        <taxon>Mermithoidea</taxon>
        <taxon>Mermithidae</taxon>
        <taxon>Romanomermis</taxon>
    </lineage>
</organism>
<protein>
    <submittedName>
        <fullName evidence="3">Uncharacterized protein</fullName>
    </submittedName>
</protein>
<feature type="region of interest" description="Disordered" evidence="1">
    <location>
        <begin position="30"/>
        <end position="60"/>
    </location>
</feature>
<accession>A0A915L8N3</accession>